<keyword evidence="1" id="KW-1133">Transmembrane helix</keyword>
<feature type="domain" description="Integrase core" evidence="2">
    <location>
        <begin position="5"/>
        <end position="151"/>
    </location>
</feature>
<proteinExistence type="predicted"/>
<name>A0A0M0JNJ1_9EUKA</name>
<keyword evidence="1" id="KW-0812">Transmembrane</keyword>
<evidence type="ECO:0000313" key="3">
    <source>
        <dbReference type="EMBL" id="KOO28035.1"/>
    </source>
</evidence>
<reference evidence="4" key="1">
    <citation type="journal article" date="2015" name="PLoS Genet.">
        <title>Genome Sequence and Transcriptome Analyses of Chrysochromulina tobin: Metabolic Tools for Enhanced Algal Fitness in the Prominent Order Prymnesiales (Haptophyceae).</title>
        <authorList>
            <person name="Hovde B.T."/>
            <person name="Deodato C.R."/>
            <person name="Hunsperger H.M."/>
            <person name="Ryken S.A."/>
            <person name="Yost W."/>
            <person name="Jha R.K."/>
            <person name="Patterson J."/>
            <person name="Monnat R.J. Jr."/>
            <person name="Barlow S.B."/>
            <person name="Starkenburg S.R."/>
            <person name="Cattolico R.A."/>
        </authorList>
    </citation>
    <scope>NUCLEOTIDE SEQUENCE</scope>
    <source>
        <strain evidence="4">CCMP291</strain>
    </source>
</reference>
<dbReference type="Pfam" id="PF24764">
    <property type="entry name" value="rva_4"/>
    <property type="match status" value="1"/>
</dbReference>
<gene>
    <name evidence="3" type="ORF">Ctob_015299</name>
</gene>
<organism evidence="3 4">
    <name type="scientific">Chrysochromulina tobinii</name>
    <dbReference type="NCBI Taxonomy" id="1460289"/>
    <lineage>
        <taxon>Eukaryota</taxon>
        <taxon>Haptista</taxon>
        <taxon>Haptophyta</taxon>
        <taxon>Prymnesiophyceae</taxon>
        <taxon>Prymnesiales</taxon>
        <taxon>Chrysochromulinaceae</taxon>
        <taxon>Chrysochromulina</taxon>
    </lineage>
</organism>
<dbReference type="AlphaFoldDB" id="A0A0M0JNJ1"/>
<protein>
    <recommendedName>
        <fullName evidence="2">Integrase core domain-containing protein</fullName>
    </recommendedName>
</protein>
<dbReference type="InterPro" id="IPR058913">
    <property type="entry name" value="Integrase_dom_put"/>
</dbReference>
<evidence type="ECO:0000259" key="2">
    <source>
        <dbReference type="Pfam" id="PF24764"/>
    </source>
</evidence>
<keyword evidence="4" id="KW-1185">Reference proteome</keyword>
<keyword evidence="1" id="KW-0472">Membrane</keyword>
<dbReference type="OrthoDB" id="5952813at2759"/>
<evidence type="ECO:0000313" key="4">
    <source>
        <dbReference type="Proteomes" id="UP000037460"/>
    </source>
</evidence>
<accession>A0A0M0JNJ1</accession>
<sequence length="257" mass="28685">MYSVHLDFDGKLQEYGLYVGSMVEGVSRAQMALVCVTTKIPLVAYLALFLPFVLSYGFPEQLITDKGGEWILIVFVCNLMQEFNTRVEKFNYEINVRVFIPVRKLLNMMEAAALLDKDDPMHVGAFSALIQPLVQVGLDRLTKAWNHHRVKGVPGLPGSGGRPCERALRFPNPGQLLALPVGFDAVAEYEMWLTPLRREPEGAAAQDRLYGQPAAQQHRAAAVALICGGATIEELWEEILAGLYTRFVLMYVTRLNT</sequence>
<feature type="transmembrane region" description="Helical" evidence="1">
    <location>
        <begin position="31"/>
        <end position="54"/>
    </location>
</feature>
<dbReference type="Proteomes" id="UP000037460">
    <property type="component" value="Unassembled WGS sequence"/>
</dbReference>
<comment type="caution">
    <text evidence="3">The sequence shown here is derived from an EMBL/GenBank/DDBJ whole genome shotgun (WGS) entry which is preliminary data.</text>
</comment>
<dbReference type="EMBL" id="JWZX01002630">
    <property type="protein sequence ID" value="KOO28035.1"/>
    <property type="molecule type" value="Genomic_DNA"/>
</dbReference>
<evidence type="ECO:0000256" key="1">
    <source>
        <dbReference type="SAM" id="Phobius"/>
    </source>
</evidence>